<proteinExistence type="predicted"/>
<evidence type="ECO:0000256" key="1">
    <source>
        <dbReference type="SAM" id="Phobius"/>
    </source>
</evidence>
<organism evidence="2 3">
    <name type="scientific">Lentibacillus kimchii</name>
    <dbReference type="NCBI Taxonomy" id="1542911"/>
    <lineage>
        <taxon>Bacteria</taxon>
        <taxon>Bacillati</taxon>
        <taxon>Bacillota</taxon>
        <taxon>Bacilli</taxon>
        <taxon>Bacillales</taxon>
        <taxon>Bacillaceae</taxon>
        <taxon>Lentibacillus</taxon>
    </lineage>
</organism>
<dbReference type="RefSeq" id="WP_382358352.1">
    <property type="nucleotide sequence ID" value="NZ_JBHTGR010000010.1"/>
</dbReference>
<feature type="transmembrane region" description="Helical" evidence="1">
    <location>
        <begin position="78"/>
        <end position="98"/>
    </location>
</feature>
<dbReference type="EMBL" id="JBHTGR010000010">
    <property type="protein sequence ID" value="MFC7746842.1"/>
    <property type="molecule type" value="Genomic_DNA"/>
</dbReference>
<dbReference type="InterPro" id="IPR018729">
    <property type="entry name" value="DUF2269_transmembrane"/>
</dbReference>
<feature type="transmembrane region" description="Helical" evidence="1">
    <location>
        <begin position="42"/>
        <end position="66"/>
    </location>
</feature>
<name>A0ABW2USG0_9BACI</name>
<sequence>MSFYDVLVFIHVFSAILGMGPGFILTYILTKARNMSELRHAYLIRSHLHGFVMVGGILLLVTGLWMGALNPALYSQGWYVLSLALFLIALAMGPLVLAPRSRPIKRLLREHQGETIPDDYYRMAKKLFFWEHLENIIFLLVIALMILKPF</sequence>
<feature type="transmembrane region" description="Helical" evidence="1">
    <location>
        <begin position="127"/>
        <end position="147"/>
    </location>
</feature>
<gene>
    <name evidence="2" type="ORF">ACFQU8_06290</name>
</gene>
<protein>
    <submittedName>
        <fullName evidence="2">DUF2269 domain-containing protein</fullName>
    </submittedName>
</protein>
<evidence type="ECO:0000313" key="3">
    <source>
        <dbReference type="Proteomes" id="UP001596620"/>
    </source>
</evidence>
<keyword evidence="1" id="KW-0812">Transmembrane</keyword>
<evidence type="ECO:0000313" key="2">
    <source>
        <dbReference type="EMBL" id="MFC7746842.1"/>
    </source>
</evidence>
<keyword evidence="1" id="KW-1133">Transmembrane helix</keyword>
<dbReference type="Pfam" id="PF10027">
    <property type="entry name" value="DUF2269"/>
    <property type="match status" value="1"/>
</dbReference>
<keyword evidence="1" id="KW-0472">Membrane</keyword>
<dbReference type="Proteomes" id="UP001596620">
    <property type="component" value="Unassembled WGS sequence"/>
</dbReference>
<reference evidence="3" key="1">
    <citation type="journal article" date="2019" name="Int. J. Syst. Evol. Microbiol.">
        <title>The Global Catalogue of Microorganisms (GCM) 10K type strain sequencing project: providing services to taxonomists for standard genome sequencing and annotation.</title>
        <authorList>
            <consortium name="The Broad Institute Genomics Platform"/>
            <consortium name="The Broad Institute Genome Sequencing Center for Infectious Disease"/>
            <person name="Wu L."/>
            <person name="Ma J."/>
        </authorList>
    </citation>
    <scope>NUCLEOTIDE SEQUENCE [LARGE SCALE GENOMIC DNA]</scope>
    <source>
        <strain evidence="3">JCM 30234</strain>
    </source>
</reference>
<feature type="transmembrane region" description="Helical" evidence="1">
    <location>
        <begin position="6"/>
        <end position="30"/>
    </location>
</feature>
<accession>A0ABW2USG0</accession>
<comment type="caution">
    <text evidence="2">The sequence shown here is derived from an EMBL/GenBank/DDBJ whole genome shotgun (WGS) entry which is preliminary data.</text>
</comment>
<keyword evidence="3" id="KW-1185">Reference proteome</keyword>